<sequence>MYFGGSFTWGDFQFLLYGAATTIAITLVSVLIGTCLGVVFGLIRSGSPWWISNALGAVLDVFRSVPLLIQLVLFNSFNSILKLNWPTFAVGCLCLGIYASAFCTEIVRSGVGAVPLTTRRAARSLGLSWLQELTSITLPIATRVVFPSWIGLTLGVMKDTALVLWIGIVELLRSSQIVTSRVQEPLLILCITGLIYFFMSFPIARLGNQLEKKWGMQ</sequence>
<evidence type="ECO:0000256" key="2">
    <source>
        <dbReference type="ARBA" id="ARBA00010072"/>
    </source>
</evidence>
<protein>
    <submittedName>
        <fullName evidence="11">Amino acid ABC transporter</fullName>
    </submittedName>
</protein>
<dbReference type="PANTHER" id="PTHR30614">
    <property type="entry name" value="MEMBRANE COMPONENT OF AMINO ACID ABC TRANSPORTER"/>
    <property type="match status" value="1"/>
</dbReference>
<accession>A0A2P7BFS1</accession>
<comment type="subcellular location">
    <subcellularLocation>
        <location evidence="1">Cell inner membrane</location>
        <topology evidence="1">Multi-pass membrane protein</topology>
    </subcellularLocation>
    <subcellularLocation>
        <location evidence="9">Cell membrane</location>
        <topology evidence="9">Multi-pass membrane protein</topology>
    </subcellularLocation>
</comment>
<keyword evidence="8 9" id="KW-0472">Membrane</keyword>
<evidence type="ECO:0000256" key="6">
    <source>
        <dbReference type="ARBA" id="ARBA00022970"/>
    </source>
</evidence>
<dbReference type="NCBIfam" id="TIGR01726">
    <property type="entry name" value="HEQRo_perm_3TM"/>
    <property type="match status" value="1"/>
</dbReference>
<evidence type="ECO:0000256" key="7">
    <source>
        <dbReference type="ARBA" id="ARBA00022989"/>
    </source>
</evidence>
<evidence type="ECO:0000256" key="1">
    <source>
        <dbReference type="ARBA" id="ARBA00004429"/>
    </source>
</evidence>
<dbReference type="CDD" id="cd06261">
    <property type="entry name" value="TM_PBP2"/>
    <property type="match status" value="1"/>
</dbReference>
<reference evidence="12" key="1">
    <citation type="submission" date="2017-11" db="EMBL/GenBank/DDBJ databases">
        <authorList>
            <person name="Kuznetsova I."/>
            <person name="Sazanova A."/>
            <person name="Chirak E."/>
            <person name="Safronova V."/>
            <person name="Willems A."/>
        </authorList>
    </citation>
    <scope>NUCLEOTIDE SEQUENCE [LARGE SCALE GENOMIC DNA]</scope>
    <source>
        <strain evidence="12">CCBAU 03422</strain>
    </source>
</reference>
<evidence type="ECO:0000256" key="3">
    <source>
        <dbReference type="ARBA" id="ARBA00022448"/>
    </source>
</evidence>
<dbReference type="InterPro" id="IPR010065">
    <property type="entry name" value="AA_ABC_transptr_permease_3TM"/>
</dbReference>
<feature type="transmembrane region" description="Helical" evidence="9">
    <location>
        <begin position="127"/>
        <end position="146"/>
    </location>
</feature>
<gene>
    <name evidence="11" type="ORF">CU103_09780</name>
</gene>
<evidence type="ECO:0000313" key="12">
    <source>
        <dbReference type="Proteomes" id="UP000241764"/>
    </source>
</evidence>
<evidence type="ECO:0000256" key="8">
    <source>
        <dbReference type="ARBA" id="ARBA00023136"/>
    </source>
</evidence>
<dbReference type="EMBL" id="PGGM01000003">
    <property type="protein sequence ID" value="PSH65285.1"/>
    <property type="molecule type" value="Genomic_DNA"/>
</dbReference>
<dbReference type="GO" id="GO:0015184">
    <property type="term" value="F:L-cystine transmembrane transporter activity"/>
    <property type="evidence" value="ECO:0007669"/>
    <property type="project" value="TreeGrafter"/>
</dbReference>
<feature type="transmembrane region" description="Helical" evidence="9">
    <location>
        <begin position="14"/>
        <end position="43"/>
    </location>
</feature>
<feature type="domain" description="ABC transmembrane type-1" evidence="10">
    <location>
        <begin position="19"/>
        <end position="207"/>
    </location>
</feature>
<proteinExistence type="inferred from homology"/>
<name>A0A2P7BFS1_9HYPH</name>
<keyword evidence="5 9" id="KW-0812">Transmembrane</keyword>
<keyword evidence="4" id="KW-1003">Cell membrane</keyword>
<dbReference type="Gene3D" id="1.10.3720.10">
    <property type="entry name" value="MetI-like"/>
    <property type="match status" value="1"/>
</dbReference>
<comment type="caution">
    <text evidence="11">The sequence shown here is derived from an EMBL/GenBank/DDBJ whole genome shotgun (WGS) entry which is preliminary data.</text>
</comment>
<dbReference type="RefSeq" id="WP_106663700.1">
    <property type="nucleotide sequence ID" value="NZ_PGGM01000003.1"/>
</dbReference>
<dbReference type="OrthoDB" id="9814902at2"/>
<organism evidence="11 12">
    <name type="scientific">Phyllobacterium sophorae</name>
    <dbReference type="NCBI Taxonomy" id="1520277"/>
    <lineage>
        <taxon>Bacteria</taxon>
        <taxon>Pseudomonadati</taxon>
        <taxon>Pseudomonadota</taxon>
        <taxon>Alphaproteobacteria</taxon>
        <taxon>Hyphomicrobiales</taxon>
        <taxon>Phyllobacteriaceae</taxon>
        <taxon>Phyllobacterium</taxon>
    </lineage>
</organism>
<dbReference type="InterPro" id="IPR043429">
    <property type="entry name" value="ArtM/GltK/GlnP/TcyL/YhdX-like"/>
</dbReference>
<evidence type="ECO:0000256" key="4">
    <source>
        <dbReference type="ARBA" id="ARBA00022475"/>
    </source>
</evidence>
<evidence type="ECO:0000259" key="10">
    <source>
        <dbReference type="PROSITE" id="PS50928"/>
    </source>
</evidence>
<dbReference type="AlphaFoldDB" id="A0A2P7BFS1"/>
<dbReference type="SUPFAM" id="SSF161098">
    <property type="entry name" value="MetI-like"/>
    <property type="match status" value="1"/>
</dbReference>
<feature type="transmembrane region" description="Helical" evidence="9">
    <location>
        <begin position="152"/>
        <end position="173"/>
    </location>
</feature>
<dbReference type="Proteomes" id="UP000241764">
    <property type="component" value="Unassembled WGS sequence"/>
</dbReference>
<comment type="similarity">
    <text evidence="2">Belongs to the binding-protein-dependent transport system permease family. HisMQ subfamily.</text>
</comment>
<dbReference type="Pfam" id="PF00528">
    <property type="entry name" value="BPD_transp_1"/>
    <property type="match status" value="1"/>
</dbReference>
<dbReference type="InterPro" id="IPR000515">
    <property type="entry name" value="MetI-like"/>
</dbReference>
<evidence type="ECO:0000313" key="11">
    <source>
        <dbReference type="EMBL" id="PSH65285.1"/>
    </source>
</evidence>
<feature type="transmembrane region" description="Helical" evidence="9">
    <location>
        <begin position="185"/>
        <end position="204"/>
    </location>
</feature>
<keyword evidence="7 9" id="KW-1133">Transmembrane helix</keyword>
<keyword evidence="3 9" id="KW-0813">Transport</keyword>
<feature type="transmembrane region" description="Helical" evidence="9">
    <location>
        <begin position="50"/>
        <end position="73"/>
    </location>
</feature>
<evidence type="ECO:0000256" key="9">
    <source>
        <dbReference type="RuleBase" id="RU363032"/>
    </source>
</evidence>
<keyword evidence="12" id="KW-1185">Reference proteome</keyword>
<dbReference type="GO" id="GO:0043190">
    <property type="term" value="C:ATP-binding cassette (ABC) transporter complex"/>
    <property type="evidence" value="ECO:0007669"/>
    <property type="project" value="InterPro"/>
</dbReference>
<keyword evidence="6" id="KW-0029">Amino-acid transport</keyword>
<dbReference type="PANTHER" id="PTHR30614:SF0">
    <property type="entry name" value="L-CYSTINE TRANSPORT SYSTEM PERMEASE PROTEIN TCYL"/>
    <property type="match status" value="1"/>
</dbReference>
<dbReference type="PROSITE" id="PS50928">
    <property type="entry name" value="ABC_TM1"/>
    <property type="match status" value="1"/>
</dbReference>
<dbReference type="InterPro" id="IPR035906">
    <property type="entry name" value="MetI-like_sf"/>
</dbReference>
<evidence type="ECO:0000256" key="5">
    <source>
        <dbReference type="ARBA" id="ARBA00022692"/>
    </source>
</evidence>
<feature type="transmembrane region" description="Helical" evidence="9">
    <location>
        <begin position="85"/>
        <end position="107"/>
    </location>
</feature>